<feature type="domain" description="C2H2-type" evidence="8">
    <location>
        <begin position="367"/>
        <end position="394"/>
    </location>
</feature>
<dbReference type="AlphaFoldDB" id="W5JGV1"/>
<dbReference type="SMART" id="SM00868">
    <property type="entry name" value="zf-AD"/>
    <property type="match status" value="1"/>
</dbReference>
<keyword evidence="3 5" id="KW-0863">Zinc-finger</keyword>
<dbReference type="Proteomes" id="UP000000673">
    <property type="component" value="Unassembled WGS sequence"/>
</dbReference>
<accession>W5JGV1</accession>
<evidence type="ECO:0000256" key="6">
    <source>
        <dbReference type="PROSITE-ProRule" id="PRU01263"/>
    </source>
</evidence>
<dbReference type="PANTHER" id="PTHR24379:SF121">
    <property type="entry name" value="C2H2-TYPE DOMAIN-CONTAINING PROTEIN"/>
    <property type="match status" value="1"/>
</dbReference>
<dbReference type="SMART" id="SM00355">
    <property type="entry name" value="ZnF_C2H2"/>
    <property type="match status" value="7"/>
</dbReference>
<reference evidence="10" key="2">
    <citation type="submission" date="2010-05" db="EMBL/GenBank/DDBJ databases">
        <authorList>
            <person name="Almeida L.G."/>
            <person name="Nicolas M.F."/>
            <person name="Souza R.C."/>
            <person name="Vasconcelos A.T.R."/>
        </authorList>
    </citation>
    <scope>NUCLEOTIDE SEQUENCE</scope>
</reference>
<dbReference type="PROSITE" id="PS50157">
    <property type="entry name" value="ZINC_FINGER_C2H2_2"/>
    <property type="match status" value="5"/>
</dbReference>
<feature type="binding site" evidence="6">
    <location>
        <position position="14"/>
    </location>
    <ligand>
        <name>Zn(2+)</name>
        <dbReference type="ChEBI" id="CHEBI:29105"/>
    </ligand>
</feature>
<dbReference type="InterPro" id="IPR012934">
    <property type="entry name" value="Znf_AD"/>
</dbReference>
<keyword evidence="2" id="KW-0677">Repeat</keyword>
<evidence type="ECO:0000256" key="7">
    <source>
        <dbReference type="SAM" id="MobiDB-lite"/>
    </source>
</evidence>
<dbReference type="PROSITE" id="PS51915">
    <property type="entry name" value="ZAD"/>
    <property type="match status" value="1"/>
</dbReference>
<dbReference type="Gene3D" id="3.30.160.60">
    <property type="entry name" value="Classic Zinc Finger"/>
    <property type="match status" value="4"/>
</dbReference>
<dbReference type="InterPro" id="IPR013087">
    <property type="entry name" value="Znf_C2H2_type"/>
</dbReference>
<dbReference type="OMA" id="CINGNIR"/>
<feature type="binding site" evidence="6">
    <location>
        <position position="61"/>
    </location>
    <ligand>
        <name>Zn(2+)</name>
        <dbReference type="ChEBI" id="CHEBI:29105"/>
    </ligand>
</feature>
<keyword evidence="1 6" id="KW-0479">Metal-binding</keyword>
<keyword evidence="4 6" id="KW-0862">Zinc</keyword>
<dbReference type="VEuPathDB" id="VectorBase:ADAC006287"/>
<dbReference type="PANTHER" id="PTHR24379">
    <property type="entry name" value="KRAB AND ZINC FINGER DOMAIN-CONTAINING"/>
    <property type="match status" value="1"/>
</dbReference>
<feature type="domain" description="ZAD" evidence="9">
    <location>
        <begin position="9"/>
        <end position="85"/>
    </location>
</feature>
<evidence type="ECO:0000256" key="5">
    <source>
        <dbReference type="PROSITE-ProRule" id="PRU00042"/>
    </source>
</evidence>
<evidence type="ECO:0000259" key="9">
    <source>
        <dbReference type="PROSITE" id="PS51915"/>
    </source>
</evidence>
<dbReference type="Pfam" id="PF00096">
    <property type="entry name" value="zf-C2H2"/>
    <property type="match status" value="2"/>
</dbReference>
<evidence type="ECO:0000256" key="4">
    <source>
        <dbReference type="ARBA" id="ARBA00022833"/>
    </source>
</evidence>
<dbReference type="STRING" id="43151.W5JGV1"/>
<proteinExistence type="predicted"/>
<dbReference type="PROSITE" id="PS00028">
    <property type="entry name" value="ZINC_FINGER_C2H2_1"/>
    <property type="match status" value="5"/>
</dbReference>
<name>W5JGV1_ANODA</name>
<evidence type="ECO:0000256" key="1">
    <source>
        <dbReference type="ARBA" id="ARBA00022723"/>
    </source>
</evidence>
<reference evidence="10" key="3">
    <citation type="journal article" date="2013" name="Nucleic Acids Res.">
        <title>The genome of Anopheles darlingi, the main neotropical malaria vector.</title>
        <authorList>
            <person name="Marinotti O."/>
            <person name="Cerqueira G.C."/>
            <person name="de Almeida L.G."/>
            <person name="Ferro M.I."/>
            <person name="Loreto E.L."/>
            <person name="Zaha A."/>
            <person name="Teixeira S.M."/>
            <person name="Wespiser A.R."/>
            <person name="Almeida E Silva A."/>
            <person name="Schlindwein A.D."/>
            <person name="Pacheco A.C."/>
            <person name="Silva A.L."/>
            <person name="Graveley B.R."/>
            <person name="Walenz B.P."/>
            <person name="Lima Bde A."/>
            <person name="Ribeiro C.A."/>
            <person name="Nunes-Silva C.G."/>
            <person name="de Carvalho C.R."/>
            <person name="Soares C.M."/>
            <person name="de Menezes C.B."/>
            <person name="Matiolli C."/>
            <person name="Caffrey D."/>
            <person name="Araujo D.A."/>
            <person name="de Oliveira D.M."/>
            <person name="Golenbock D."/>
            <person name="Grisard E.C."/>
            <person name="Fantinatti-Garboggini F."/>
            <person name="de Carvalho F.M."/>
            <person name="Barcellos F.G."/>
            <person name="Prosdocimi F."/>
            <person name="May G."/>
            <person name="Azevedo Junior G.M."/>
            <person name="Guimaraes G.M."/>
            <person name="Goldman G.H."/>
            <person name="Padilha I.Q."/>
            <person name="Batista Jda S."/>
            <person name="Ferro J.A."/>
            <person name="Ribeiro J.M."/>
            <person name="Fietto J.L."/>
            <person name="Dabbas K.M."/>
            <person name="Cerdeira L."/>
            <person name="Agnez-Lima L.F."/>
            <person name="Brocchi M."/>
            <person name="de Carvalho M.O."/>
            <person name="Teixeira Mde M."/>
            <person name="Diniz Maia Mde M."/>
            <person name="Goldman M.H."/>
            <person name="Cruz Schneider M.P."/>
            <person name="Felipe M.S."/>
            <person name="Hungria M."/>
            <person name="Nicolas M.F."/>
            <person name="Pereira M."/>
            <person name="Montes M.A."/>
            <person name="Cantao M.E."/>
            <person name="Vincentz M."/>
            <person name="Rafael M.S."/>
            <person name="Silverman N."/>
            <person name="Stoco P.H."/>
            <person name="Souza R.C."/>
            <person name="Vicentini R."/>
            <person name="Gazzinelli R.T."/>
            <person name="Neves Rde O."/>
            <person name="Silva R."/>
            <person name="Astolfi-Filho S."/>
            <person name="Maciel T.E."/>
            <person name="Urmenyi T.P."/>
            <person name="Tadei W.P."/>
            <person name="Camargo E.P."/>
            <person name="de Vasconcelos A.T."/>
        </authorList>
    </citation>
    <scope>NUCLEOTIDE SEQUENCE</scope>
</reference>
<feature type="domain" description="C2H2-type" evidence="8">
    <location>
        <begin position="282"/>
        <end position="304"/>
    </location>
</feature>
<evidence type="ECO:0000256" key="3">
    <source>
        <dbReference type="ARBA" id="ARBA00022771"/>
    </source>
</evidence>
<dbReference type="VEuPathDB" id="VectorBase:ADAR2_007383"/>
<dbReference type="EnsemblMetazoa" id="ADAC006287-RA">
    <property type="protein sequence ID" value="ADAC006287-PA"/>
    <property type="gene ID" value="ADAC006287"/>
</dbReference>
<dbReference type="eggNOG" id="KOG1721">
    <property type="taxonomic scope" value="Eukaryota"/>
</dbReference>
<dbReference type="InterPro" id="IPR036236">
    <property type="entry name" value="Znf_C2H2_sf"/>
</dbReference>
<feature type="domain" description="C2H2-type" evidence="8">
    <location>
        <begin position="339"/>
        <end position="366"/>
    </location>
</feature>
<feature type="binding site" evidence="6">
    <location>
        <position position="58"/>
    </location>
    <ligand>
        <name>Zn(2+)</name>
        <dbReference type="ChEBI" id="CHEBI:29105"/>
    </ligand>
</feature>
<feature type="domain" description="C2H2-type" evidence="8">
    <location>
        <begin position="310"/>
        <end position="338"/>
    </location>
</feature>
<keyword evidence="12" id="KW-1185">Reference proteome</keyword>
<organism evidence="10">
    <name type="scientific">Anopheles darlingi</name>
    <name type="common">Mosquito</name>
    <dbReference type="NCBI Taxonomy" id="43151"/>
    <lineage>
        <taxon>Eukaryota</taxon>
        <taxon>Metazoa</taxon>
        <taxon>Ecdysozoa</taxon>
        <taxon>Arthropoda</taxon>
        <taxon>Hexapoda</taxon>
        <taxon>Insecta</taxon>
        <taxon>Pterygota</taxon>
        <taxon>Neoptera</taxon>
        <taxon>Endopterygota</taxon>
        <taxon>Diptera</taxon>
        <taxon>Nematocera</taxon>
        <taxon>Culicoidea</taxon>
        <taxon>Culicidae</taxon>
        <taxon>Anophelinae</taxon>
        <taxon>Anopheles</taxon>
    </lineage>
</organism>
<evidence type="ECO:0000313" key="10">
    <source>
        <dbReference type="EMBL" id="ETN62034.1"/>
    </source>
</evidence>
<sequence>MEVLGEISNFCRFCLSQDCELLIPLSRAIENHSFSIQDIQQTTGISIIENEIDCLSVCTKCSNRIKLAVDFRHSCINGNIRFMQLFGHIIDKLRSFDIVDENLEHAENIKDPLKIEMVLQNEPSNENTLQGHDESALPVNESQELFGERTPNGQEDCGDESSSSEDLPPVPTSALKPKRKITNKKVAATASSASDRKKKKSKEKIGYNEKGKANDPNKTSRSDGHRKRLCGICGVLVTNLISHTRSHTKENLLKCPHCPVQMAHSTNLLNHVNTAHVKKIIKSCEPCGKGFTSNNAYKSHMRTHGIGAQYQCEICLKMFNHASSRRIHIKRIHIAERKYECQICQEKFKDPSRLRGHARVHSTNAPFACSHCPKRFKSPTAKKAHEITHSGIQFACTFCTKVYRYKTLLNMHYRKCHPEKCKGEPDEQRVTNAGQ</sequence>
<feature type="domain" description="C2H2-type" evidence="8">
    <location>
        <begin position="394"/>
        <end position="422"/>
    </location>
</feature>
<feature type="region of interest" description="Disordered" evidence="7">
    <location>
        <begin position="147"/>
        <end position="225"/>
    </location>
</feature>
<dbReference type="GO" id="GO:0005634">
    <property type="term" value="C:nucleus"/>
    <property type="evidence" value="ECO:0007669"/>
    <property type="project" value="InterPro"/>
</dbReference>
<reference evidence="10 12" key="1">
    <citation type="journal article" date="2010" name="BMC Genomics">
        <title>Combination of measures distinguishes pre-miRNAs from other stem-loops in the genome of the newly sequenced Anopheles darlingi.</title>
        <authorList>
            <person name="Mendes N.D."/>
            <person name="Freitas A.T."/>
            <person name="Vasconcelos A.T."/>
            <person name="Sagot M.F."/>
        </authorList>
    </citation>
    <scope>NUCLEOTIDE SEQUENCE</scope>
</reference>
<dbReference type="Pfam" id="PF12874">
    <property type="entry name" value="zf-met"/>
    <property type="match status" value="1"/>
</dbReference>
<feature type="compositionally biased region" description="Basic and acidic residues" evidence="7">
    <location>
        <begin position="203"/>
        <end position="223"/>
    </location>
</feature>
<reference evidence="11" key="4">
    <citation type="submission" date="2015-06" db="UniProtKB">
        <authorList>
            <consortium name="EnsemblMetazoa"/>
        </authorList>
    </citation>
    <scope>IDENTIFICATION</scope>
</reference>
<feature type="binding site" evidence="6">
    <location>
        <position position="11"/>
    </location>
    <ligand>
        <name>Zn(2+)</name>
        <dbReference type="ChEBI" id="CHEBI:29105"/>
    </ligand>
</feature>
<dbReference type="EMBL" id="ADMH02001571">
    <property type="protein sequence ID" value="ETN62034.1"/>
    <property type="molecule type" value="Genomic_DNA"/>
</dbReference>
<evidence type="ECO:0000259" key="8">
    <source>
        <dbReference type="PROSITE" id="PS50157"/>
    </source>
</evidence>
<evidence type="ECO:0000313" key="12">
    <source>
        <dbReference type="Proteomes" id="UP000000673"/>
    </source>
</evidence>
<evidence type="ECO:0000256" key="2">
    <source>
        <dbReference type="ARBA" id="ARBA00022737"/>
    </source>
</evidence>
<dbReference type="SUPFAM" id="SSF57667">
    <property type="entry name" value="beta-beta-alpha zinc fingers"/>
    <property type="match status" value="4"/>
</dbReference>
<evidence type="ECO:0000313" key="11">
    <source>
        <dbReference type="EnsemblMetazoa" id="ADAC006287-PA"/>
    </source>
</evidence>
<dbReference type="GO" id="GO:0008270">
    <property type="term" value="F:zinc ion binding"/>
    <property type="evidence" value="ECO:0007669"/>
    <property type="project" value="UniProtKB-UniRule"/>
</dbReference>
<dbReference type="HOGENOM" id="CLU_055881_0_0_1"/>
<protein>
    <submittedName>
        <fullName evidence="10 11">Uncharacterized protein</fullName>
    </submittedName>
</protein>
<gene>
    <name evidence="10" type="ORF">AND_006287</name>
</gene>